<keyword evidence="8" id="KW-1185">Reference proteome</keyword>
<dbReference type="InterPro" id="IPR008253">
    <property type="entry name" value="Marvel"/>
</dbReference>
<proteinExistence type="predicted"/>
<comment type="caution">
    <text evidence="7">The sequence shown here is derived from an EMBL/GenBank/DDBJ whole genome shotgun (WGS) entry which is preliminary data.</text>
</comment>
<evidence type="ECO:0000259" key="6">
    <source>
        <dbReference type="Pfam" id="PF01284"/>
    </source>
</evidence>
<feature type="transmembrane region" description="Helical" evidence="5">
    <location>
        <begin position="49"/>
        <end position="75"/>
    </location>
</feature>
<dbReference type="AlphaFoldDB" id="A0AAV9UZN1"/>
<evidence type="ECO:0000256" key="1">
    <source>
        <dbReference type="ARBA" id="ARBA00004141"/>
    </source>
</evidence>
<protein>
    <recommendedName>
        <fullName evidence="6">MARVEL domain-containing protein</fullName>
    </recommendedName>
</protein>
<dbReference type="Proteomes" id="UP001375240">
    <property type="component" value="Unassembled WGS sequence"/>
</dbReference>
<dbReference type="GO" id="GO:0016020">
    <property type="term" value="C:membrane"/>
    <property type="evidence" value="ECO:0007669"/>
    <property type="project" value="UniProtKB-SubCell"/>
</dbReference>
<keyword evidence="2 5" id="KW-0812">Transmembrane</keyword>
<keyword evidence="3 5" id="KW-1133">Transmembrane helix</keyword>
<dbReference type="PANTHER" id="PTHR37451:SF1">
    <property type="entry name" value="MARVEL DOMAIN-CONTAINING PROTEIN"/>
    <property type="match status" value="1"/>
</dbReference>
<comment type="subcellular location">
    <subcellularLocation>
        <location evidence="1">Membrane</location>
        <topology evidence="1">Multi-pass membrane protein</topology>
    </subcellularLocation>
</comment>
<evidence type="ECO:0000256" key="4">
    <source>
        <dbReference type="ARBA" id="ARBA00023136"/>
    </source>
</evidence>
<dbReference type="Pfam" id="PF01284">
    <property type="entry name" value="MARVEL"/>
    <property type="match status" value="1"/>
</dbReference>
<sequence length="201" mass="22086">MASKAWPYNPFVFVRIAQIFFALVVIGLSGYIGSYIAAEDGVAPHYLSWSPWFCLATGICTLIGEGVLLVGFFTAPSFTTTAVVLSIDTCLFILWVVSLSVFADKNPLLPISCEIFDFDFPFCHATKADMAAIVFEFLVFLGSVAWAAIWFYRERSARETDVNVECGFASVHNADEIQEQQVPVSDISPATAISHSQEDSD</sequence>
<dbReference type="PANTHER" id="PTHR37451">
    <property type="entry name" value="MARVEL DOMAIN"/>
    <property type="match status" value="1"/>
</dbReference>
<feature type="transmembrane region" description="Helical" evidence="5">
    <location>
        <begin position="12"/>
        <end position="37"/>
    </location>
</feature>
<feature type="transmembrane region" description="Helical" evidence="5">
    <location>
        <begin position="82"/>
        <end position="102"/>
    </location>
</feature>
<evidence type="ECO:0000256" key="3">
    <source>
        <dbReference type="ARBA" id="ARBA00022989"/>
    </source>
</evidence>
<reference evidence="7 8" key="1">
    <citation type="submission" date="2019-10" db="EMBL/GenBank/DDBJ databases">
        <authorList>
            <person name="Palmer J.M."/>
        </authorList>
    </citation>
    <scope>NUCLEOTIDE SEQUENCE [LARGE SCALE GENOMIC DNA]</scope>
    <source>
        <strain evidence="7 8">TWF696</strain>
    </source>
</reference>
<dbReference type="EMBL" id="JAVHNQ010000003">
    <property type="protein sequence ID" value="KAK6352983.1"/>
    <property type="molecule type" value="Genomic_DNA"/>
</dbReference>
<keyword evidence="4 5" id="KW-0472">Membrane</keyword>
<accession>A0AAV9UZN1</accession>
<feature type="transmembrane region" description="Helical" evidence="5">
    <location>
        <begin position="130"/>
        <end position="152"/>
    </location>
</feature>
<evidence type="ECO:0000313" key="8">
    <source>
        <dbReference type="Proteomes" id="UP001375240"/>
    </source>
</evidence>
<evidence type="ECO:0000256" key="5">
    <source>
        <dbReference type="SAM" id="Phobius"/>
    </source>
</evidence>
<organism evidence="7 8">
    <name type="scientific">Orbilia brochopaga</name>
    <dbReference type="NCBI Taxonomy" id="3140254"/>
    <lineage>
        <taxon>Eukaryota</taxon>
        <taxon>Fungi</taxon>
        <taxon>Dikarya</taxon>
        <taxon>Ascomycota</taxon>
        <taxon>Pezizomycotina</taxon>
        <taxon>Orbiliomycetes</taxon>
        <taxon>Orbiliales</taxon>
        <taxon>Orbiliaceae</taxon>
        <taxon>Orbilia</taxon>
    </lineage>
</organism>
<name>A0AAV9UZN1_9PEZI</name>
<evidence type="ECO:0000313" key="7">
    <source>
        <dbReference type="EMBL" id="KAK6352983.1"/>
    </source>
</evidence>
<evidence type="ECO:0000256" key="2">
    <source>
        <dbReference type="ARBA" id="ARBA00022692"/>
    </source>
</evidence>
<gene>
    <name evidence="7" type="ORF">TWF696_004973</name>
</gene>
<feature type="domain" description="MARVEL" evidence="6">
    <location>
        <begin position="10"/>
        <end position="145"/>
    </location>
</feature>